<name>A0AAD9L8D9_PAPLA</name>
<dbReference type="AlphaFoldDB" id="A0AAD9L8D9"/>
<gene>
    <name evidence="1" type="ORF">DB88DRAFT_480908</name>
</gene>
<dbReference type="PANTHER" id="PTHR28180">
    <property type="entry name" value="CONSERVED MITOCHONDRIAL PROTEIN-RELATED"/>
    <property type="match status" value="1"/>
</dbReference>
<dbReference type="InterPro" id="IPR029032">
    <property type="entry name" value="AhpD-like"/>
</dbReference>
<accession>A0AAD9L8D9</accession>
<dbReference type="InterPro" id="IPR052999">
    <property type="entry name" value="PTS1_Protein"/>
</dbReference>
<dbReference type="EMBL" id="JAODAN010000002">
    <property type="protein sequence ID" value="KAK1926169.1"/>
    <property type="molecule type" value="Genomic_DNA"/>
</dbReference>
<keyword evidence="2" id="KW-1185">Reference proteome</keyword>
<organism evidence="1 2">
    <name type="scientific">Papiliotrema laurentii</name>
    <name type="common">Cryptococcus laurentii</name>
    <dbReference type="NCBI Taxonomy" id="5418"/>
    <lineage>
        <taxon>Eukaryota</taxon>
        <taxon>Fungi</taxon>
        <taxon>Dikarya</taxon>
        <taxon>Basidiomycota</taxon>
        <taxon>Agaricomycotina</taxon>
        <taxon>Tremellomycetes</taxon>
        <taxon>Tremellales</taxon>
        <taxon>Rhynchogastremaceae</taxon>
        <taxon>Papiliotrema</taxon>
    </lineage>
</organism>
<reference evidence="1" key="1">
    <citation type="submission" date="2023-02" db="EMBL/GenBank/DDBJ databases">
        <title>Identification and recombinant expression of a fungal hydrolase from Papiliotrema laurentii that hydrolyzes apple cutin and clears colloidal polyester polyurethane.</title>
        <authorList>
            <consortium name="DOE Joint Genome Institute"/>
            <person name="Roman V.A."/>
            <person name="Bojanowski C."/>
            <person name="Crable B.R."/>
            <person name="Wagner D.N."/>
            <person name="Hung C.S."/>
            <person name="Nadeau L.J."/>
            <person name="Schratz L."/>
            <person name="Haridas S."/>
            <person name="Pangilinan J."/>
            <person name="Lipzen A."/>
            <person name="Na H."/>
            <person name="Yan M."/>
            <person name="Ng V."/>
            <person name="Grigoriev I.V."/>
            <person name="Spatafora J.W."/>
            <person name="Barlow D."/>
            <person name="Biffinger J."/>
            <person name="Kelley-Loughnane N."/>
            <person name="Varaljay V.A."/>
            <person name="Crookes-Goodson W.J."/>
        </authorList>
    </citation>
    <scope>NUCLEOTIDE SEQUENCE</scope>
    <source>
        <strain evidence="1">5307AH</strain>
    </source>
</reference>
<proteinExistence type="predicted"/>
<evidence type="ECO:0000313" key="1">
    <source>
        <dbReference type="EMBL" id="KAK1926169.1"/>
    </source>
</evidence>
<evidence type="ECO:0008006" key="3">
    <source>
        <dbReference type="Google" id="ProtNLM"/>
    </source>
</evidence>
<sequence>MSASAASVKLSPAIKQLIALPKARGASLPSPGTAALNDLCTRIKGRGERGGVKKDTWLTVLTAGVMTVNSPESLCGVYDFASSQEGLDGRVQNAAIMRETGLKCISFNGIPRTINGLGALRAHLSPDVTSRLGTAPLRELNPGNVEATLHRGRTLWDDIYEPHSKKLLSKLGESHPDLPVHILSSHYSHLLSDPFETHPSGGYKIGRVLTSVIAMTCLRAQRGVGPQVTSHVFGLKKALLPDGAGKGEQAVEGQEWLASDEGVRWVLESTDEISELIANGQTSFAGGPAREAKL</sequence>
<dbReference type="Gene3D" id="1.20.1290.10">
    <property type="entry name" value="AhpD-like"/>
    <property type="match status" value="1"/>
</dbReference>
<evidence type="ECO:0000313" key="2">
    <source>
        <dbReference type="Proteomes" id="UP001182556"/>
    </source>
</evidence>
<comment type="caution">
    <text evidence="1">The sequence shown here is derived from an EMBL/GenBank/DDBJ whole genome shotgun (WGS) entry which is preliminary data.</text>
</comment>
<dbReference type="PANTHER" id="PTHR28180:SF2">
    <property type="entry name" value="PEROXISOMAL PROTEIN 2"/>
    <property type="match status" value="1"/>
</dbReference>
<protein>
    <recommendedName>
        <fullName evidence="3">Dol-P-Man:Man(5)GlcNAc(2)-PP-Dol alpha-1,3-mannosyltransferase</fullName>
    </recommendedName>
</protein>
<dbReference type="Proteomes" id="UP001182556">
    <property type="component" value="Unassembled WGS sequence"/>
</dbReference>